<dbReference type="AlphaFoldDB" id="A0A8H6Z3Z7"/>
<sequence>MLELLASDLGIRDRSMSCIEATYFVRALAQAYANPEVYRTARRFGWLRRLGTSFSTKDRNHFGSIANQNENHWVALAIDCEKKHLGMEFKWTGIPVAKQTDPHSCGILAYFTLAHWFDSERFPLPNCTAASMAEERIKMFLRVVERQGRKVGDLASDAWDYEFTFAQSLGLSEKSGVQDGNEDDGENE</sequence>
<dbReference type="SUPFAM" id="SSF54001">
    <property type="entry name" value="Cysteine proteinases"/>
    <property type="match status" value="1"/>
</dbReference>
<accession>A0A8H6Z3Z7</accession>
<keyword evidence="1" id="KW-0378">Hydrolase</keyword>
<dbReference type="GO" id="GO:0008233">
    <property type="term" value="F:peptidase activity"/>
    <property type="evidence" value="ECO:0007669"/>
    <property type="project" value="UniProtKB-KW"/>
</dbReference>
<comment type="caution">
    <text evidence="1">The sequence shown here is derived from an EMBL/GenBank/DDBJ whole genome shotgun (WGS) entry which is preliminary data.</text>
</comment>
<dbReference type="Proteomes" id="UP000620124">
    <property type="component" value="Unassembled WGS sequence"/>
</dbReference>
<dbReference type="InterPro" id="IPR038765">
    <property type="entry name" value="Papain-like_cys_pep_sf"/>
</dbReference>
<dbReference type="GO" id="GO:0006508">
    <property type="term" value="P:proteolysis"/>
    <property type="evidence" value="ECO:0007669"/>
    <property type="project" value="UniProtKB-KW"/>
</dbReference>
<name>A0A8H6Z3Z7_9AGAR</name>
<gene>
    <name evidence="1" type="ORF">MVEN_00075900</name>
</gene>
<proteinExistence type="predicted"/>
<evidence type="ECO:0000313" key="1">
    <source>
        <dbReference type="EMBL" id="KAF7372168.1"/>
    </source>
</evidence>
<keyword evidence="2" id="KW-1185">Reference proteome</keyword>
<dbReference type="OrthoDB" id="2979847at2759"/>
<dbReference type="EMBL" id="JACAZI010000001">
    <property type="protein sequence ID" value="KAF7372168.1"/>
    <property type="molecule type" value="Genomic_DNA"/>
</dbReference>
<reference evidence="1" key="1">
    <citation type="submission" date="2020-05" db="EMBL/GenBank/DDBJ databases">
        <title>Mycena genomes resolve the evolution of fungal bioluminescence.</title>
        <authorList>
            <person name="Tsai I.J."/>
        </authorList>
    </citation>
    <scope>NUCLEOTIDE SEQUENCE</scope>
    <source>
        <strain evidence="1">CCC161011</strain>
    </source>
</reference>
<evidence type="ECO:0000313" key="2">
    <source>
        <dbReference type="Proteomes" id="UP000620124"/>
    </source>
</evidence>
<protein>
    <submittedName>
        <fullName evidence="1">ULP-PROTEASE domain-containing protein</fullName>
    </submittedName>
</protein>
<organism evidence="1 2">
    <name type="scientific">Mycena venus</name>
    <dbReference type="NCBI Taxonomy" id="2733690"/>
    <lineage>
        <taxon>Eukaryota</taxon>
        <taxon>Fungi</taxon>
        <taxon>Dikarya</taxon>
        <taxon>Basidiomycota</taxon>
        <taxon>Agaricomycotina</taxon>
        <taxon>Agaricomycetes</taxon>
        <taxon>Agaricomycetidae</taxon>
        <taxon>Agaricales</taxon>
        <taxon>Marasmiineae</taxon>
        <taxon>Mycenaceae</taxon>
        <taxon>Mycena</taxon>
    </lineage>
</organism>
<keyword evidence="1" id="KW-0645">Protease</keyword>